<evidence type="ECO:0000256" key="1">
    <source>
        <dbReference type="SAM" id="MobiDB-lite"/>
    </source>
</evidence>
<dbReference type="Proteomes" id="UP000053732">
    <property type="component" value="Unassembled WGS sequence"/>
</dbReference>
<dbReference type="AlphaFoldDB" id="A0A0G4PYB5"/>
<accession>A0A0G4PYB5</accession>
<dbReference type="EMBL" id="HG793313">
    <property type="protein sequence ID" value="CRL31488.1"/>
    <property type="molecule type" value="Genomic_DNA"/>
</dbReference>
<reference evidence="2 3" key="1">
    <citation type="journal article" date="2014" name="Nat. Commun.">
        <title>Multiple recent horizontal transfers of a large genomic region in cheese making fungi.</title>
        <authorList>
            <person name="Cheeseman K."/>
            <person name="Ropars J."/>
            <person name="Renault P."/>
            <person name="Dupont J."/>
            <person name="Gouzy J."/>
            <person name="Branca A."/>
            <person name="Abraham A.L."/>
            <person name="Ceppi M."/>
            <person name="Conseiller E."/>
            <person name="Debuchy R."/>
            <person name="Malagnac F."/>
            <person name="Goarin A."/>
            <person name="Silar P."/>
            <person name="Lacoste S."/>
            <person name="Sallet E."/>
            <person name="Bensimon A."/>
            <person name="Giraud T."/>
            <person name="Brygoo Y."/>
        </authorList>
    </citation>
    <scope>NUCLEOTIDE SEQUENCE [LARGE SCALE GENOMIC DNA]</scope>
    <source>
        <strain evidence="3">FM 013</strain>
    </source>
</reference>
<evidence type="ECO:0000313" key="3">
    <source>
        <dbReference type="Proteomes" id="UP000053732"/>
    </source>
</evidence>
<gene>
    <name evidence="2" type="ORF">PCAMFM013_S4Jg000010</name>
</gene>
<sequence>MASEVTPPRSFLEPPLTPPLTKEKALLRAAQRVLNYLKLHRAGHRPQFERVYGNFTYARCEDPSGFANEVEHLATSRIMISDELRDGKQTYSKGEPGASFKHRRARCPGVIIEVCYSQKSQHVSHLADDEYILNIDGSVNAVIAFNVDYKRSKQATITPCDFLSRSEEEQRVQTLQQGVTNRLRPGAGKRCRPQTPPEQLSSEVEGSVEKKRDN</sequence>
<evidence type="ECO:0000313" key="2">
    <source>
        <dbReference type="EMBL" id="CRL31488.1"/>
    </source>
</evidence>
<proteinExistence type="predicted"/>
<keyword evidence="3" id="KW-1185">Reference proteome</keyword>
<organism evidence="2 3">
    <name type="scientific">Penicillium camemberti (strain FM 013)</name>
    <dbReference type="NCBI Taxonomy" id="1429867"/>
    <lineage>
        <taxon>Eukaryota</taxon>
        <taxon>Fungi</taxon>
        <taxon>Dikarya</taxon>
        <taxon>Ascomycota</taxon>
        <taxon>Pezizomycotina</taxon>
        <taxon>Eurotiomycetes</taxon>
        <taxon>Eurotiomycetidae</taxon>
        <taxon>Eurotiales</taxon>
        <taxon>Aspergillaceae</taxon>
        <taxon>Penicillium</taxon>
    </lineage>
</organism>
<dbReference type="STRING" id="1429867.A0A0G4PYB5"/>
<protein>
    <submittedName>
        <fullName evidence="2">Str. FM013</fullName>
    </submittedName>
</protein>
<name>A0A0G4PYB5_PENC3</name>
<feature type="region of interest" description="Disordered" evidence="1">
    <location>
        <begin position="174"/>
        <end position="214"/>
    </location>
</feature>